<dbReference type="OrthoDB" id="407432at2759"/>
<keyword evidence="2" id="KW-1133">Transmembrane helix</keyword>
<evidence type="ECO:0000313" key="6">
    <source>
        <dbReference type="WBParaSite" id="TTAC_0000739401-mRNA-1"/>
    </source>
</evidence>
<accession>A0A0R3X293</accession>
<evidence type="ECO:0000256" key="2">
    <source>
        <dbReference type="SAM" id="Phobius"/>
    </source>
</evidence>
<dbReference type="Gene3D" id="3.30.460.10">
    <property type="entry name" value="Beta Polymerase, domain 2"/>
    <property type="match status" value="1"/>
</dbReference>
<dbReference type="InterPro" id="IPR043519">
    <property type="entry name" value="NT_sf"/>
</dbReference>
<dbReference type="WBParaSite" id="TTAC_0000739401-mRNA-1">
    <property type="protein sequence ID" value="TTAC_0000739401-mRNA-1"/>
    <property type="gene ID" value="TTAC_0000739401"/>
</dbReference>
<dbReference type="InterPro" id="IPR054708">
    <property type="entry name" value="MTPAP-like_central"/>
</dbReference>
<protein>
    <submittedName>
        <fullName evidence="6">RNA uridylyltransferase</fullName>
    </submittedName>
</protein>
<sequence>MKRELSPDIKSILKENDICVNSKQKLKKIRNLMKYPPPMTEAHRTALNSSLHSVTLDFIDSLEVERRLNFARSICVGLESRIPDSIGTACKTSQRRELEVSSVVDPYDRGFFSALPEIFDVLCTAHMEEKRLDEDLPKFLDIRKTSVSKGFSIVIEDLEHTCFCITVGNPHGQDFAALIRTYLSIDDRAKHLMTLLLKFIQLASIEDLPKPALYVLVIFFLQRTHPPVLPNLHEISCQHRDTLSVASIETVKTEGGDSSYLKDLSVLPQFFSLGRNSMTVADMWLKFLRFYVFEFQSQSCIVSITHSGPIPRSSRKCNLLGLWVEHPFSPSTPLTKNLSRPVEKFIRDQLLAAYCYFAIPRLAKTGRPVFVNVLVHTIQPPREQAIKSPKSISLNFISSTDLGHHLNKFSNLRFAQVTSLFTAYVDNALVSQASSEVTISASTEATVEDKTLGLGDVLMETLRLAYGEICPADSVASIQRSCHKRASRYLRGGGFGIRLTSSQAIEFFRAYCRNLWQHVQCKYQNGSNHAMEGQLARIGERILTMTVRGMFYVLRKSPPAPNCNTEGEGMGLDISQSPDKLSPVMSKREPSCSEDGEGDVSRGFQEADVGQGDKSTYISDDPELSTRNVEPIGNVLNDVCNIEEVELAEKMMNARRDCIGGDGLNGASGDPWSKYIKMDTDIVIFQDSNKPGYYSSTELNLLKSEDLSFSFTVRPSYGAASYSPILGSDASDQPSSMIAHPWHCNSSCAAEPHDSVSMSLWKKLESKVPRISNQTHLHDLSDCLIQLSRFHSSQEIMSFRQVVVTNLNKLFRAVYPDVSLKLFGSCANGFETSTSDMDICIVFPPDSPQASSLLDDAERLKLLKTFRRLLGKGSRNLGISNIRPVYFAKVPIIKFTISDCFEVDLSFSNFLAINNTEMLNFYNRIDSRLRVLNIALKIVLKVGLLWVISLFFPSSLYRFSGIPLQACKVPKSDAGGISSYAFAIMLIHYLQQKDFLPVLQEASSPLRSSYHLYEGNEKPVISVGRWNVWYQSDMEMVHKLWKPPEEDVSVADLWFGFLRYYLFEFDRERYVVTIKQKSRLDRLGKLWESLLAVEGRPDSFVTALAGILLNALFFLTHYYVFNWLTILFQLYGPFIPLFLFNSNIKRAFSYFFSPSDPFNLHHNLTNYVGRKVLSHVLNSLYNTLLHHTTFVRDQLTPNQWKFYLFSEEKLNPNNQLKVIKKSERKDRPSNGVQTSQANLTPALHSAEINGVLTPSNAVLSRRPRKSEPFTLDKGSDWFIFIPRLPGGGRLPANGTGVNRAAANLSAPSNRARTSNHQQQYRRSQHVVSAPFRGGTVGHRGAGAGVYFARGAENRSGIHRSRGRGQRRNA</sequence>
<dbReference type="PANTHER" id="PTHR12271">
    <property type="entry name" value="POLY A POLYMERASE CID PAP -RELATED"/>
    <property type="match status" value="1"/>
</dbReference>
<dbReference type="SUPFAM" id="SSF81301">
    <property type="entry name" value="Nucleotidyltransferase"/>
    <property type="match status" value="1"/>
</dbReference>
<feature type="domain" description="Poly(A) RNA polymerase mitochondrial-like central palm" evidence="3">
    <location>
        <begin position="788"/>
        <end position="923"/>
    </location>
</feature>
<reference evidence="6" key="1">
    <citation type="submission" date="2017-02" db="UniProtKB">
        <authorList>
            <consortium name="WormBaseParasite"/>
        </authorList>
    </citation>
    <scope>IDENTIFICATION</scope>
</reference>
<gene>
    <name evidence="4" type="ORF">TTAC_LOCUS7379</name>
</gene>
<evidence type="ECO:0000313" key="4">
    <source>
        <dbReference type="EMBL" id="VDM31751.1"/>
    </source>
</evidence>
<dbReference type="GO" id="GO:0050265">
    <property type="term" value="F:RNA uridylyltransferase activity"/>
    <property type="evidence" value="ECO:0007669"/>
    <property type="project" value="TreeGrafter"/>
</dbReference>
<dbReference type="Proteomes" id="UP000274429">
    <property type="component" value="Unassembled WGS sequence"/>
</dbReference>
<organism evidence="6">
    <name type="scientific">Hydatigena taeniaeformis</name>
    <name type="common">Feline tapeworm</name>
    <name type="synonym">Taenia taeniaeformis</name>
    <dbReference type="NCBI Taxonomy" id="6205"/>
    <lineage>
        <taxon>Eukaryota</taxon>
        <taxon>Metazoa</taxon>
        <taxon>Spiralia</taxon>
        <taxon>Lophotrochozoa</taxon>
        <taxon>Platyhelminthes</taxon>
        <taxon>Cestoda</taxon>
        <taxon>Eucestoda</taxon>
        <taxon>Cyclophyllidea</taxon>
        <taxon>Taeniidae</taxon>
        <taxon>Hydatigera</taxon>
    </lineage>
</organism>
<dbReference type="PANTHER" id="PTHR12271:SF40">
    <property type="entry name" value="POLY(A) RNA POLYMERASE GLD2"/>
    <property type="match status" value="1"/>
</dbReference>
<feature type="region of interest" description="Disordered" evidence="1">
    <location>
        <begin position="1221"/>
        <end position="1240"/>
    </location>
</feature>
<feature type="transmembrane region" description="Helical" evidence="2">
    <location>
        <begin position="1126"/>
        <end position="1144"/>
    </location>
</feature>
<dbReference type="STRING" id="6205.A0A0R3X293"/>
<name>A0A0R3X293_HYDTA</name>
<feature type="region of interest" description="Disordered" evidence="1">
    <location>
        <begin position="568"/>
        <end position="625"/>
    </location>
</feature>
<dbReference type="SUPFAM" id="SSF81631">
    <property type="entry name" value="PAP/OAS1 substrate-binding domain"/>
    <property type="match status" value="2"/>
</dbReference>
<keyword evidence="2" id="KW-0472">Membrane</keyword>
<evidence type="ECO:0000313" key="5">
    <source>
        <dbReference type="Proteomes" id="UP000274429"/>
    </source>
</evidence>
<dbReference type="Gene3D" id="1.10.1410.10">
    <property type="match status" value="2"/>
</dbReference>
<dbReference type="CDD" id="cd05402">
    <property type="entry name" value="NT_PAP_TUTase"/>
    <property type="match status" value="1"/>
</dbReference>
<evidence type="ECO:0000256" key="1">
    <source>
        <dbReference type="SAM" id="MobiDB-lite"/>
    </source>
</evidence>
<keyword evidence="5" id="KW-1185">Reference proteome</keyword>
<reference evidence="4 5" key="2">
    <citation type="submission" date="2018-11" db="EMBL/GenBank/DDBJ databases">
        <authorList>
            <consortium name="Pathogen Informatics"/>
        </authorList>
    </citation>
    <scope>NUCLEOTIDE SEQUENCE [LARGE SCALE GENOMIC DNA]</scope>
</reference>
<dbReference type="EMBL" id="UYWX01020367">
    <property type="protein sequence ID" value="VDM31751.1"/>
    <property type="molecule type" value="Genomic_DNA"/>
</dbReference>
<dbReference type="Pfam" id="PF22600">
    <property type="entry name" value="MTPAP-like_central"/>
    <property type="match status" value="1"/>
</dbReference>
<proteinExistence type="predicted"/>
<evidence type="ECO:0000259" key="3">
    <source>
        <dbReference type="Pfam" id="PF22600"/>
    </source>
</evidence>
<dbReference type="GO" id="GO:0046872">
    <property type="term" value="F:metal ion binding"/>
    <property type="evidence" value="ECO:0007669"/>
    <property type="project" value="UniProtKB-KW"/>
</dbReference>
<keyword evidence="2" id="KW-0812">Transmembrane</keyword>
<feature type="compositionally biased region" description="Polar residues" evidence="1">
    <location>
        <begin position="1230"/>
        <end position="1239"/>
    </location>
</feature>
<dbReference type="GO" id="GO:0031123">
    <property type="term" value="P:RNA 3'-end processing"/>
    <property type="evidence" value="ECO:0007669"/>
    <property type="project" value="TreeGrafter"/>
</dbReference>